<dbReference type="InterPro" id="IPR050708">
    <property type="entry name" value="T6SS_VgrG/RHS"/>
</dbReference>
<dbReference type="PANTHER" id="PTHR32305:SF15">
    <property type="entry name" value="PROTEIN RHSA-RELATED"/>
    <property type="match status" value="1"/>
</dbReference>
<dbReference type="InterPro" id="IPR031325">
    <property type="entry name" value="RHS_repeat"/>
</dbReference>
<feature type="compositionally biased region" description="Pro residues" evidence="5">
    <location>
        <begin position="2430"/>
        <end position="2439"/>
    </location>
</feature>
<keyword evidence="8" id="KW-0378">Hydrolase</keyword>
<evidence type="ECO:0000256" key="4">
    <source>
        <dbReference type="ARBA" id="ARBA00023026"/>
    </source>
</evidence>
<name>A0A838Y5Y8_9NEIS</name>
<dbReference type="CDD" id="cd00118">
    <property type="entry name" value="LysM"/>
    <property type="match status" value="1"/>
</dbReference>
<dbReference type="Pfam" id="PF01476">
    <property type="entry name" value="LysM"/>
    <property type="match status" value="1"/>
</dbReference>
<dbReference type="GO" id="GO:0090729">
    <property type="term" value="F:toxin activity"/>
    <property type="evidence" value="ECO:0007669"/>
    <property type="project" value="UniProtKB-KW"/>
</dbReference>
<evidence type="ECO:0000256" key="1">
    <source>
        <dbReference type="ARBA" id="ARBA00004219"/>
    </source>
</evidence>
<evidence type="ECO:0000256" key="6">
    <source>
        <dbReference type="SAM" id="Phobius"/>
    </source>
</evidence>
<dbReference type="PANTHER" id="PTHR32305">
    <property type="match status" value="1"/>
</dbReference>
<feature type="domain" description="LysM" evidence="7">
    <location>
        <begin position="2352"/>
        <end position="2399"/>
    </location>
</feature>
<keyword evidence="6" id="KW-0812">Transmembrane</keyword>
<evidence type="ECO:0000256" key="3">
    <source>
        <dbReference type="ARBA" id="ARBA00022913"/>
    </source>
</evidence>
<feature type="region of interest" description="Disordered" evidence="5">
    <location>
        <begin position="2418"/>
        <end position="2446"/>
    </location>
</feature>
<dbReference type="Gene3D" id="2.180.10.10">
    <property type="entry name" value="RHS repeat-associated core"/>
    <property type="match status" value="6"/>
</dbReference>
<dbReference type="EMBL" id="JACERN010000048">
    <property type="protein sequence ID" value="MBA4710870.1"/>
    <property type="molecule type" value="Genomic_DNA"/>
</dbReference>
<feature type="transmembrane region" description="Helical" evidence="6">
    <location>
        <begin position="2454"/>
        <end position="2474"/>
    </location>
</feature>
<dbReference type="Gene3D" id="3.10.350.10">
    <property type="entry name" value="LysM domain"/>
    <property type="match status" value="1"/>
</dbReference>
<dbReference type="Pfam" id="PF13930">
    <property type="entry name" value="Endonuclea_NS_2"/>
    <property type="match status" value="1"/>
</dbReference>
<evidence type="ECO:0000313" key="9">
    <source>
        <dbReference type="Proteomes" id="UP000545606"/>
    </source>
</evidence>
<evidence type="ECO:0000256" key="2">
    <source>
        <dbReference type="ARBA" id="ARBA00022656"/>
    </source>
</evidence>
<keyword evidence="2" id="KW-0800">Toxin</keyword>
<keyword evidence="4" id="KW-0843">Virulence</keyword>
<dbReference type="NCBIfam" id="TIGR01643">
    <property type="entry name" value="YD_repeat_2x"/>
    <property type="match status" value="3"/>
</dbReference>
<comment type="caution">
    <text evidence="8">The sequence shown here is derived from an EMBL/GenBank/DDBJ whole genome shotgun (WGS) entry which is preliminary data.</text>
</comment>
<dbReference type="GO" id="GO:0004519">
    <property type="term" value="F:endonuclease activity"/>
    <property type="evidence" value="ECO:0007669"/>
    <property type="project" value="UniProtKB-KW"/>
</dbReference>
<reference evidence="8 9" key="1">
    <citation type="submission" date="2020-07" db="EMBL/GenBank/DDBJ databases">
        <title>Draft genome sequence of violacein-producing bacteria and related species.</title>
        <authorList>
            <person name="Wilson H.S."/>
            <person name="De Leon M.E."/>
        </authorList>
    </citation>
    <scope>NUCLEOTIDE SEQUENCE [LARGE SCALE GENOMIC DNA]</scope>
    <source>
        <strain evidence="8 9">HSC-21Su07</strain>
    </source>
</reference>
<feature type="transmembrane region" description="Helical" evidence="6">
    <location>
        <begin position="2486"/>
        <end position="2510"/>
    </location>
</feature>
<dbReference type="Pfam" id="PF05593">
    <property type="entry name" value="RHS_repeat"/>
    <property type="match status" value="2"/>
</dbReference>
<keyword evidence="8" id="KW-0540">Nuclease</keyword>
<evidence type="ECO:0000256" key="5">
    <source>
        <dbReference type="SAM" id="MobiDB-lite"/>
    </source>
</evidence>
<evidence type="ECO:0000313" key="8">
    <source>
        <dbReference type="EMBL" id="MBA4710870.1"/>
    </source>
</evidence>
<dbReference type="SMART" id="SM00257">
    <property type="entry name" value="LysM"/>
    <property type="match status" value="1"/>
</dbReference>
<dbReference type="Proteomes" id="UP000545606">
    <property type="component" value="Unassembled WGS sequence"/>
</dbReference>
<accession>A0A838Y5Y8</accession>
<dbReference type="InterPro" id="IPR018392">
    <property type="entry name" value="LysM"/>
</dbReference>
<dbReference type="InterPro" id="IPR006914">
    <property type="entry name" value="VENN_dom"/>
</dbReference>
<gene>
    <name evidence="8" type="ORF">H2Z84_21060</name>
</gene>
<dbReference type="PROSITE" id="PS51782">
    <property type="entry name" value="LYSM"/>
    <property type="match status" value="1"/>
</dbReference>
<protein>
    <submittedName>
        <fullName evidence="8">DNA/RNA non-specific endonuclease</fullName>
    </submittedName>
</protein>
<evidence type="ECO:0000259" key="7">
    <source>
        <dbReference type="PROSITE" id="PS51782"/>
    </source>
</evidence>
<keyword evidence="6" id="KW-1133">Transmembrane helix</keyword>
<dbReference type="InterPro" id="IPR036779">
    <property type="entry name" value="LysM_dom_sf"/>
</dbReference>
<dbReference type="InterPro" id="IPR044927">
    <property type="entry name" value="Endonuclea_NS_2"/>
</dbReference>
<dbReference type="InterPro" id="IPR006530">
    <property type="entry name" value="YD"/>
</dbReference>
<proteinExistence type="predicted"/>
<organism evidence="8 9">
    <name type="scientific">Aquitalea aquatica</name>
    <dbReference type="NCBI Taxonomy" id="3044273"/>
    <lineage>
        <taxon>Bacteria</taxon>
        <taxon>Pseudomonadati</taxon>
        <taxon>Pseudomonadota</taxon>
        <taxon>Betaproteobacteria</taxon>
        <taxon>Neisseriales</taxon>
        <taxon>Chromobacteriaceae</taxon>
        <taxon>Aquitalea</taxon>
    </lineage>
</organism>
<keyword evidence="8" id="KW-0255">Endonuclease</keyword>
<keyword evidence="9" id="KW-1185">Reference proteome</keyword>
<keyword evidence="3" id="KW-1266">Target cell cytoplasm</keyword>
<feature type="non-terminal residue" evidence="8">
    <location>
        <position position="1"/>
    </location>
</feature>
<sequence length="3135" mass="340029">RTDYDAEGRVLKSTAYARPISLVGLPAILGGADIGTRLSADPADQVLTTYYDKDSRARYRVDGQGYATQYSYDASGNVTQTTRYANLASIPSTAGAMPIVLVSAGDQIESAVYDAANRAVFTVDGEGYVTRHIYDAAGNQTRFIRFAKSLVAGADPASIVADPANDQMGSTVYDAAGRPTFVIEAEGYVTGTIYDAVGHSLQTIKYANRLAVMPEPGMAPEVVPSQQDVKIVNRYDSAGRLVDSVDAEGNIVHNEYDAAGQLSVQTQGYGSSVASSTRYDYDRAGRRVAETRADGTSLAATTRYQLDAVGNRVVETDAAGHLKRRTFDGAGHTLSEIDALGNVTRSEYDAFGNVVRLTDARGNSGVFYFDRNNKQVLQVDPLGYATATVYNAFGKATRITRYSRMLNGSGKPSQMPSLQVDPAHDMVTVAEYDRRNLQVKTTGGDGISESYGYDAFGNRILYVNKAGGRFSYEYDHIGRLIRETLPVQARNAVGQMVPVVKRYEYDARGNRIRQIEAVNLPEQRVTEYQYDALDRLVAQIGDRVPVLVDGVASSASPTQRREYDNVGNLIVAIDAGGNATRTWFDALGRKCAERNSVGTLTLWDYDVVGNMVRQRVYADPVAIPSDGGQPEPVDADRVRETRYGYDANNRLIETRITNQWLGVRNTTTGNYELSRGDVVTRRFYDANGNVAQETDARGNSIYRYFDTAGRKTMEVDAENYATSWDYDSNGNVQVETRYVNRLQTPTVASSTWGSVYAALKRDANNDRQRTFTYDVMGRVTDETQVNVLIAAVNGNGGVNEVRKWAVTHYSYNALGKVAQKNDANGGISNWIYDALGRELEHQDVAFTDYRGVQVRPTTDSEYNGLDQVVRLIQKGDGIAADQVSSSIYGIGGRLLRQVDPSGVVIEYQYDLIGNVTATRRDRFNADGQRVNDESRYRYDAAGHQIDKIDIASGIHFETRYNAYGQINGKRTSADLSGPWQEFSEYDGAGRAIRSNSGNGATKAYFYDANGNATLSIESASVDLRALSQDQLQGMLNDARLSLTINEYDKRNQSIGTYQPKMANARDQVSVQRWQDISSVSGGLISIGSDNQGTSASGPIVGGDVVPSHGGRGTMDFTFGPSTVNRWVSNGNQVTDVTIHGLDFIVRVPSAMELGNGKYKLSLKVDKLATTQNNYAPNNEALSQHLQLDRIFEQWDGNGFRVHLSDDMLTSRATLESPYFAFTSKLNITVVVTKQVGLLDIPVATYSRKGVVSNMSGIQSDITCDLIHFEGQPNNTSRMIMLTRPVGSNVGWTFQEVPPLWAAYPALIDKLYNTPGWYTFDYSKMAQGRYEMRYLSLDSKNNVVNSQQGFLTLGSSGSSFQASKLDAGSGGQAVMASSGYLEIMGLGGDATQATIAFRSPGGAWSAPKQLGTNNLLGQSSGWFEVIPSSASLAQGQPYEYLLESKDKNGNSIRKVTGSFTVGVANSVTQPVDYSTLPQNVHVQKLLSGVVSGVMRFRPVGSTGAFTEAPMVGSPGELYWDGSAQAPVTGSQDYEFQFVLRDAAGQMLDGGQGIFRLGADRRVLSFTKSQMVTFSAVPANSAKLILQYRPVGSTGVYQQTILQKGSDGSFHFDATALMQVGGAQQYEYFYNLQDERGTVLKTPADNPVVVSGTLNLGTDVPDGQLKWVITGMADTSRTIHRQQSFNAFGEVVQEVDGRGNVTDFSYSVLGKLQSKLDPITSATTENGYQYRMRANTHYYYDAMGNQLGVQDDGGTNTLQILAGSVGNNAKTSVEFHADSGRKSTGYDIFGNARYVVDEVGRRTDYSYDAMNRLVRIDRPQRIDGTRGWDAYEYDAAGLRVAHSATDGKAILRDRTYYDSLGRVTLVISAAGRNTRTSYAWDAGILGAGGAVVGGWRTTVTDANGRSQVDDADLYGHKVRHVDLGNHTFNYRYSFTGQLTAQNSSDTGQDIVYEYYGNGYLKSISDRTLDSYSLYEYDADGNKIFEGYTTLSASHRTYYQYADITYDERNRMTSIIDPKFQTTYEYDALGNKRRVVAYYHDGANGQMSGQDNWYRYDSMNRFVVTMGVLVGERGKGTIKAVNNKGAAQLAYNLAGERVTAAYFRDGHNEQYSYTADGYLEKATINGVLASYRVNDMLGRATAYVEYKPDGKTESLRNASIFDADGKLLDQVSGSKHITNSLMADGTVDHSREVDGGTTVDSYYSYEWWDEAKQSTLTAQPYNKDAPGWKKGISHYRYDVNGHLSEALDEEGKRSFRYTSNAQGLILLRDEVSASTGSAPLINKQHMYYYLDGKRVGDVGNDGSDNENNVDYGMALAMRSTASRKDQYRDWKPIASADFDQNYQPIGPNYPGTVPNRYTIRNGDTLKSIASELWGDGAMWYLLADANGLSGTEALKSGQQLLVPNKVTNIHNNSSTFRVYNPGEAMGNTSPTLPDAPPPPPSPDSHGGGGRCGGLGKVLVAVVAVVAVVMTAGAAAVAMGASGTIFSAGAAVLSGTSAIGLGGTMLAAAVGGAVGSIVGQGVAMAMGMQDKFSWSQVGTSALSSGLSAGVGSVVQSSEMSSALSNTFGAAAPYAQVAVSNAAMQGVAMATGQQKSFSWSAIAASEMVAVFGRSGWGDDLRQNMQSMTDGMGISKDLSQTLAGMPGNFLQSAAANFAGGERGRAAWGRAFLQSGARAVGDYGSQQSEGSWGEGGYKRMLAHMAVGAVGAEWQGRDAMAAAVGAGVASEAVPWLDESLGMDDGARQMILPQLSRIAGAAAAQTFGGDVFTAGDAGQNVTENNFLFHNDRVIRARLEAGVKAGRFSGNDLEQAQAVIASLNREDKENDSLLIAGLKSKDFATRQAAFELLDSIRNDTLKESGDVARILNPSVVIRMKESNGMALAALQALQADDGMQFARLSRITSQYQSGRPTTMELVGHTLRPYISIPVYDNVIDFKHAVGDGRWGAAALYGGLAVLDGVTLGGDSLVEGLTKGGFRSAARELELRAAERVVPSSEAATVARQAEIRNGYSYLRDEAGRVELVDANLVRNPAQGRNPSAQLKAGGEYRLPDDQGGHYIGRRFNGPLDDFNHFAQNGNFNMGAYRTLENSWDTALQQNLPVRVQIRPSYVGDSLRPDTLHVRYWIDDIPNEKFFYNRPGGR</sequence>
<comment type="subcellular location">
    <subcellularLocation>
        <location evidence="1">Target cell</location>
        <location evidence="1">Target cell cytoplasm</location>
    </subcellularLocation>
</comment>
<dbReference type="Pfam" id="PF04829">
    <property type="entry name" value="PT-VENN"/>
    <property type="match status" value="1"/>
</dbReference>
<keyword evidence="6" id="KW-0472">Membrane</keyword>